<sequence>METGRACTLSSPVIYPSVHSHTDGGIETGRLQYEAVQCPVAAVAPSWAAKAPVGKWSADRLPYLVLHAFSDSNRGRRQNRAEVLRLPLRSPAIPSLGKPPRSNFMGHDAVSEMSVPGGILDSPLEPRDKRGNG</sequence>
<proteinExistence type="predicted"/>
<comment type="caution">
    <text evidence="1">The sequence shown here is derived from an EMBL/GenBank/DDBJ whole genome shotgun (WGS) entry which is preliminary data.</text>
</comment>
<gene>
    <name evidence="1" type="ORF">B296_00028359</name>
</gene>
<organism evidence="1 2">
    <name type="scientific">Ensete ventricosum</name>
    <name type="common">Abyssinian banana</name>
    <name type="synonym">Musa ensete</name>
    <dbReference type="NCBI Taxonomy" id="4639"/>
    <lineage>
        <taxon>Eukaryota</taxon>
        <taxon>Viridiplantae</taxon>
        <taxon>Streptophyta</taxon>
        <taxon>Embryophyta</taxon>
        <taxon>Tracheophyta</taxon>
        <taxon>Spermatophyta</taxon>
        <taxon>Magnoliopsida</taxon>
        <taxon>Liliopsida</taxon>
        <taxon>Zingiberales</taxon>
        <taxon>Musaceae</taxon>
        <taxon>Ensete</taxon>
    </lineage>
</organism>
<protein>
    <submittedName>
        <fullName evidence="1">Uncharacterized protein</fullName>
    </submittedName>
</protein>
<dbReference type="AlphaFoldDB" id="A0A426YNX4"/>
<reference evidence="1 2" key="1">
    <citation type="journal article" date="2014" name="Agronomy (Basel)">
        <title>A Draft Genome Sequence for Ensete ventricosum, the Drought-Tolerant Tree Against Hunger.</title>
        <authorList>
            <person name="Harrison J."/>
            <person name="Moore K.A."/>
            <person name="Paszkiewicz K."/>
            <person name="Jones T."/>
            <person name="Grant M."/>
            <person name="Ambacheew D."/>
            <person name="Muzemil S."/>
            <person name="Studholme D.J."/>
        </authorList>
    </citation>
    <scope>NUCLEOTIDE SEQUENCE [LARGE SCALE GENOMIC DNA]</scope>
</reference>
<dbReference type="Proteomes" id="UP000287651">
    <property type="component" value="Unassembled WGS sequence"/>
</dbReference>
<evidence type="ECO:0000313" key="2">
    <source>
        <dbReference type="Proteomes" id="UP000287651"/>
    </source>
</evidence>
<evidence type="ECO:0000313" key="1">
    <source>
        <dbReference type="EMBL" id="RRT53429.1"/>
    </source>
</evidence>
<name>A0A426YNX4_ENSVE</name>
<accession>A0A426YNX4</accession>
<dbReference type="EMBL" id="AMZH03011145">
    <property type="protein sequence ID" value="RRT53429.1"/>
    <property type="molecule type" value="Genomic_DNA"/>
</dbReference>